<evidence type="ECO:0000313" key="2">
    <source>
        <dbReference type="Proteomes" id="UP000827976"/>
    </source>
</evidence>
<dbReference type="EMBL" id="CM037027">
    <property type="protein sequence ID" value="KAH7657417.1"/>
    <property type="molecule type" value="Genomic_DNA"/>
</dbReference>
<organism evidence="1 2">
    <name type="scientific">Dioscorea alata</name>
    <name type="common">Purple yam</name>
    <dbReference type="NCBI Taxonomy" id="55571"/>
    <lineage>
        <taxon>Eukaryota</taxon>
        <taxon>Viridiplantae</taxon>
        <taxon>Streptophyta</taxon>
        <taxon>Embryophyta</taxon>
        <taxon>Tracheophyta</taxon>
        <taxon>Spermatophyta</taxon>
        <taxon>Magnoliopsida</taxon>
        <taxon>Liliopsida</taxon>
        <taxon>Dioscoreales</taxon>
        <taxon>Dioscoreaceae</taxon>
        <taxon>Dioscorea</taxon>
    </lineage>
</organism>
<evidence type="ECO:0000313" key="1">
    <source>
        <dbReference type="EMBL" id="KAH7657417.1"/>
    </source>
</evidence>
<accession>A0ACB7UAV9</accession>
<proteinExistence type="predicted"/>
<reference evidence="2" key="1">
    <citation type="journal article" date="2022" name="Nat. Commun.">
        <title>Chromosome evolution and the genetic basis of agronomically important traits in greater yam.</title>
        <authorList>
            <person name="Bredeson J.V."/>
            <person name="Lyons J.B."/>
            <person name="Oniyinde I.O."/>
            <person name="Okereke N.R."/>
            <person name="Kolade O."/>
            <person name="Nnabue I."/>
            <person name="Nwadili C.O."/>
            <person name="Hribova E."/>
            <person name="Parker M."/>
            <person name="Nwogha J."/>
            <person name="Shu S."/>
            <person name="Carlson J."/>
            <person name="Kariba R."/>
            <person name="Muthemba S."/>
            <person name="Knop K."/>
            <person name="Barton G.J."/>
            <person name="Sherwood A.V."/>
            <person name="Lopez-Montes A."/>
            <person name="Asiedu R."/>
            <person name="Jamnadass R."/>
            <person name="Muchugi A."/>
            <person name="Goodstein D."/>
            <person name="Egesi C.N."/>
            <person name="Featherston J."/>
            <person name="Asfaw A."/>
            <person name="Simpson G.G."/>
            <person name="Dolezel J."/>
            <person name="Hendre P.S."/>
            <person name="Van Deynze A."/>
            <person name="Kumar P.L."/>
            <person name="Obidiegwu J.E."/>
            <person name="Bhattacharjee R."/>
            <person name="Rokhsar D.S."/>
        </authorList>
    </citation>
    <scope>NUCLEOTIDE SEQUENCE [LARGE SCALE GENOMIC DNA]</scope>
    <source>
        <strain evidence="2">cv. TDa95/00328</strain>
    </source>
</reference>
<protein>
    <submittedName>
        <fullName evidence="1">Uncharacterized protein</fullName>
    </submittedName>
</protein>
<name>A0ACB7UAV9_DIOAL</name>
<keyword evidence="2" id="KW-1185">Reference proteome</keyword>
<gene>
    <name evidence="1" type="ORF">IHE45_17G021100</name>
</gene>
<comment type="caution">
    <text evidence="1">The sequence shown here is derived from an EMBL/GenBank/DDBJ whole genome shotgun (WGS) entry which is preliminary data.</text>
</comment>
<dbReference type="Proteomes" id="UP000827976">
    <property type="component" value="Chromosome 17"/>
</dbReference>
<sequence>MASTNKIHMIIIFIFSIILLIFTNTYLSMTTSIPEIPIFIQRGSCFPPPIRGRVPDFGRHRLPEPDPEASPPPSG</sequence>